<feature type="transmembrane region" description="Helical" evidence="1">
    <location>
        <begin position="96"/>
        <end position="113"/>
    </location>
</feature>
<evidence type="ECO:0000256" key="1">
    <source>
        <dbReference type="SAM" id="Phobius"/>
    </source>
</evidence>
<feature type="transmembrane region" description="Helical" evidence="1">
    <location>
        <begin position="243"/>
        <end position="263"/>
    </location>
</feature>
<dbReference type="Pfam" id="PF02517">
    <property type="entry name" value="Rce1-like"/>
    <property type="match status" value="1"/>
</dbReference>
<accession>A0ABW1X4M3</accession>
<feature type="transmembrane region" description="Helical" evidence="1">
    <location>
        <begin position="119"/>
        <end position="143"/>
    </location>
</feature>
<sequence length="276" mass="28833">MSRAGAQASRPADGRAAARRSPWRAVAVFVVVAVALGLLALATSLALLDEANGTGAGVADDLVTGLALAVAGLAAVRFAGPTLLPPAVGRAQHRAHTVLGFASGVFFLLALWACTQHGWTGFGAVAGVPFVVWALVELAAVLAAEYGWRGVLQPLLENKMPRTAAALLVGVAWWLWQLPVLMTGGEAVLRLLSTLVLSMLLGFLGNGSPWQRALPAGLARWMMVIAAYQFAGDDVIATDGWWARHLLAAVITTAVFLAMFVIATRRRRARAAAAAA</sequence>
<keyword evidence="1" id="KW-0812">Transmembrane</keyword>
<protein>
    <submittedName>
        <fullName evidence="3">Type II CAAX prenyl endopeptidase Rce1 family protein</fullName>
    </submittedName>
</protein>
<gene>
    <name evidence="3" type="ORF">ACFP57_11225</name>
</gene>
<keyword evidence="4" id="KW-1185">Reference proteome</keyword>
<feature type="transmembrane region" description="Helical" evidence="1">
    <location>
        <begin position="188"/>
        <end position="206"/>
    </location>
</feature>
<evidence type="ECO:0000313" key="4">
    <source>
        <dbReference type="Proteomes" id="UP001596266"/>
    </source>
</evidence>
<reference evidence="4" key="1">
    <citation type="journal article" date="2019" name="Int. J. Syst. Evol. Microbiol.">
        <title>The Global Catalogue of Microorganisms (GCM) 10K type strain sequencing project: providing services to taxonomists for standard genome sequencing and annotation.</title>
        <authorList>
            <consortium name="The Broad Institute Genomics Platform"/>
            <consortium name="The Broad Institute Genome Sequencing Center for Infectious Disease"/>
            <person name="Wu L."/>
            <person name="Ma J."/>
        </authorList>
    </citation>
    <scope>NUCLEOTIDE SEQUENCE [LARGE SCALE GENOMIC DNA]</scope>
    <source>
        <strain evidence="4">CGMCC 1.15277</strain>
    </source>
</reference>
<keyword evidence="1" id="KW-1133">Transmembrane helix</keyword>
<comment type="caution">
    <text evidence="3">The sequence shown here is derived from an EMBL/GenBank/DDBJ whole genome shotgun (WGS) entry which is preliminary data.</text>
</comment>
<dbReference type="InterPro" id="IPR003675">
    <property type="entry name" value="Rce1/LyrA-like_dom"/>
</dbReference>
<feature type="domain" description="CAAX prenyl protease 2/Lysostaphin resistance protein A-like" evidence="2">
    <location>
        <begin position="129"/>
        <end position="204"/>
    </location>
</feature>
<proteinExistence type="predicted"/>
<dbReference type="RefSeq" id="WP_343885854.1">
    <property type="nucleotide sequence ID" value="NZ_BAAAKI010000010.1"/>
</dbReference>
<dbReference type="EMBL" id="JBHSUA010000020">
    <property type="protein sequence ID" value="MFC6397548.1"/>
    <property type="molecule type" value="Genomic_DNA"/>
</dbReference>
<feature type="transmembrane region" description="Helical" evidence="1">
    <location>
        <begin position="164"/>
        <end position="182"/>
    </location>
</feature>
<evidence type="ECO:0000259" key="2">
    <source>
        <dbReference type="Pfam" id="PF02517"/>
    </source>
</evidence>
<evidence type="ECO:0000313" key="3">
    <source>
        <dbReference type="EMBL" id="MFC6397548.1"/>
    </source>
</evidence>
<feature type="transmembrane region" description="Helical" evidence="1">
    <location>
        <begin position="213"/>
        <end position="231"/>
    </location>
</feature>
<dbReference type="Proteomes" id="UP001596266">
    <property type="component" value="Unassembled WGS sequence"/>
</dbReference>
<feature type="transmembrane region" description="Helical" evidence="1">
    <location>
        <begin position="21"/>
        <end position="42"/>
    </location>
</feature>
<organism evidence="3 4">
    <name type="scientific">Luteococcus sanguinis</name>
    <dbReference type="NCBI Taxonomy" id="174038"/>
    <lineage>
        <taxon>Bacteria</taxon>
        <taxon>Bacillati</taxon>
        <taxon>Actinomycetota</taxon>
        <taxon>Actinomycetes</taxon>
        <taxon>Propionibacteriales</taxon>
        <taxon>Propionibacteriaceae</taxon>
        <taxon>Luteococcus</taxon>
    </lineage>
</organism>
<name>A0ABW1X4M3_9ACTN</name>
<keyword evidence="1" id="KW-0472">Membrane</keyword>
<feature type="transmembrane region" description="Helical" evidence="1">
    <location>
        <begin position="62"/>
        <end position="84"/>
    </location>
</feature>